<proteinExistence type="inferred from homology"/>
<comment type="caution">
    <text evidence="13">The sequence shown here is derived from an EMBL/GenBank/DDBJ whole genome shotgun (WGS) entry which is preliminary data.</text>
</comment>
<evidence type="ECO:0000256" key="5">
    <source>
        <dbReference type="ARBA" id="ARBA00022519"/>
    </source>
</evidence>
<dbReference type="EMBL" id="WINI01000001">
    <property type="protein sequence ID" value="MQQ99799.1"/>
    <property type="molecule type" value="Genomic_DNA"/>
</dbReference>
<evidence type="ECO:0000256" key="8">
    <source>
        <dbReference type="ARBA" id="ARBA00023136"/>
    </source>
</evidence>
<comment type="subcellular location">
    <subcellularLocation>
        <location evidence="1">Cell inner membrane</location>
        <topology evidence="1">Single-pass membrane protein</topology>
    </subcellularLocation>
</comment>
<evidence type="ECO:0000313" key="14">
    <source>
        <dbReference type="Proteomes" id="UP000451565"/>
    </source>
</evidence>
<evidence type="ECO:0000256" key="7">
    <source>
        <dbReference type="ARBA" id="ARBA00022989"/>
    </source>
</evidence>
<dbReference type="GO" id="GO:0015627">
    <property type="term" value="C:type II protein secretion system complex"/>
    <property type="evidence" value="ECO:0007669"/>
    <property type="project" value="InterPro"/>
</dbReference>
<evidence type="ECO:0000256" key="4">
    <source>
        <dbReference type="ARBA" id="ARBA00022481"/>
    </source>
</evidence>
<name>A0A843YLJ9_9BURK</name>
<dbReference type="Pfam" id="PF07963">
    <property type="entry name" value="N_methyl"/>
    <property type="match status" value="1"/>
</dbReference>
<evidence type="ECO:0000256" key="10">
    <source>
        <dbReference type="ARBA" id="ARBA00030775"/>
    </source>
</evidence>
<dbReference type="Proteomes" id="UP000451565">
    <property type="component" value="Unassembled WGS sequence"/>
</dbReference>
<protein>
    <recommendedName>
        <fullName evidence="2">Type II secretion system protein H</fullName>
    </recommendedName>
    <alternativeName>
        <fullName evidence="10">General secretion pathway protein H</fullName>
    </alternativeName>
</protein>
<dbReference type="PROSITE" id="PS00409">
    <property type="entry name" value="PROKAR_NTER_METHYL"/>
    <property type="match status" value="1"/>
</dbReference>
<dbReference type="GO" id="GO:0005886">
    <property type="term" value="C:plasma membrane"/>
    <property type="evidence" value="ECO:0007669"/>
    <property type="project" value="UniProtKB-SubCell"/>
</dbReference>
<sequence>MNNIIPRSQRGVTLIELMVVIAIAAILMVIAVPSYTSMTQQFRVQAEINGFAKDLQFARASAIEQGLPVTICASADGATCLGTTTWNTGWIIFPDPTASATPAAGVTFLRIQKSFVGTDTFVADSAASSVTYSRDGFTTGLPGTGTVTFTLHTATTNTAATQCLALIKTGRQQVQSSGTGACT</sequence>
<dbReference type="InterPro" id="IPR012902">
    <property type="entry name" value="N_methyl_site"/>
</dbReference>
<evidence type="ECO:0000256" key="6">
    <source>
        <dbReference type="ARBA" id="ARBA00022692"/>
    </source>
</evidence>
<dbReference type="RefSeq" id="WP_153233339.1">
    <property type="nucleotide sequence ID" value="NZ_WINI01000001.1"/>
</dbReference>
<evidence type="ECO:0000259" key="12">
    <source>
        <dbReference type="Pfam" id="PF12019"/>
    </source>
</evidence>
<dbReference type="InterPro" id="IPR022346">
    <property type="entry name" value="T2SS_GspH"/>
</dbReference>
<keyword evidence="14" id="KW-1185">Reference proteome</keyword>
<keyword evidence="5" id="KW-0997">Cell inner membrane</keyword>
<dbReference type="SUPFAM" id="SSF54523">
    <property type="entry name" value="Pili subunits"/>
    <property type="match status" value="1"/>
</dbReference>
<dbReference type="NCBIfam" id="TIGR02532">
    <property type="entry name" value="IV_pilin_GFxxxE"/>
    <property type="match status" value="1"/>
</dbReference>
<feature type="transmembrane region" description="Helical" evidence="11">
    <location>
        <begin position="12"/>
        <end position="35"/>
    </location>
</feature>
<evidence type="ECO:0000256" key="2">
    <source>
        <dbReference type="ARBA" id="ARBA00021549"/>
    </source>
</evidence>
<gene>
    <name evidence="13" type="ORF">GEV47_03750</name>
</gene>
<dbReference type="AlphaFoldDB" id="A0A843YLJ9"/>
<accession>A0A843YLJ9</accession>
<evidence type="ECO:0000256" key="9">
    <source>
        <dbReference type="ARBA" id="ARBA00025772"/>
    </source>
</evidence>
<keyword evidence="6 11" id="KW-0812">Transmembrane</keyword>
<keyword evidence="4" id="KW-0488">Methylation</keyword>
<keyword evidence="3" id="KW-1003">Cell membrane</keyword>
<dbReference type="Pfam" id="PF12019">
    <property type="entry name" value="GspH"/>
    <property type="match status" value="1"/>
</dbReference>
<dbReference type="OrthoDB" id="8592199at2"/>
<keyword evidence="7 11" id="KW-1133">Transmembrane helix</keyword>
<evidence type="ECO:0000256" key="1">
    <source>
        <dbReference type="ARBA" id="ARBA00004377"/>
    </source>
</evidence>
<keyword evidence="8 11" id="KW-0472">Membrane</keyword>
<evidence type="ECO:0000256" key="11">
    <source>
        <dbReference type="SAM" id="Phobius"/>
    </source>
</evidence>
<dbReference type="InterPro" id="IPR045584">
    <property type="entry name" value="Pilin-like"/>
</dbReference>
<evidence type="ECO:0000313" key="13">
    <source>
        <dbReference type="EMBL" id="MQQ99799.1"/>
    </source>
</evidence>
<evidence type="ECO:0000256" key="3">
    <source>
        <dbReference type="ARBA" id="ARBA00022475"/>
    </source>
</evidence>
<dbReference type="Gene3D" id="3.55.40.10">
    <property type="entry name" value="minor pseudopilin epsh domain"/>
    <property type="match status" value="1"/>
</dbReference>
<comment type="similarity">
    <text evidence="9">Belongs to the GSP H family.</text>
</comment>
<organism evidence="13 14">
    <name type="scientific">Glaciimonas soli</name>
    <dbReference type="NCBI Taxonomy" id="2590999"/>
    <lineage>
        <taxon>Bacteria</taxon>
        <taxon>Pseudomonadati</taxon>
        <taxon>Pseudomonadota</taxon>
        <taxon>Betaproteobacteria</taxon>
        <taxon>Burkholderiales</taxon>
        <taxon>Oxalobacteraceae</taxon>
        <taxon>Glaciimonas</taxon>
    </lineage>
</organism>
<dbReference type="GO" id="GO:0015628">
    <property type="term" value="P:protein secretion by the type II secretion system"/>
    <property type="evidence" value="ECO:0007669"/>
    <property type="project" value="InterPro"/>
</dbReference>
<reference evidence="13 14" key="1">
    <citation type="submission" date="2019-10" db="EMBL/GenBank/DDBJ databases">
        <title>Glaciimonas soli sp. nov., a psychrophilic bacterium isolated from the forest soil of a high elevation mountain in Taiwan.</title>
        <authorList>
            <person name="Wang L.-T."/>
            <person name="Shieh W.Y."/>
        </authorList>
    </citation>
    <scope>NUCLEOTIDE SEQUENCE [LARGE SCALE GENOMIC DNA]</scope>
    <source>
        <strain evidence="13 14">GS1</strain>
    </source>
</reference>
<feature type="domain" description="General secretion pathway GspH" evidence="12">
    <location>
        <begin position="48"/>
        <end position="155"/>
    </location>
</feature>